<dbReference type="Proteomes" id="UP000594262">
    <property type="component" value="Unplaced"/>
</dbReference>
<sequence>MAKTLSDFISKGCPKDIIEQQFGNINCQKQQGYDVTGKYFYMFENKNEKLGYMHYCSNLEYCNYCQSDAKVWFLYMNEEDHSLKTSEIVFHQEAQMVDKRRKTFYDPNTNSCIFVTEPKIINQNFQINIFKCNIDDCTISKRIVFDNNKSGDLVLNFQQGVNKIQYQLLFNNDGKSYLGIFTLVSKTWNFDLIEISEQGISHRLMKLNTGITKIISPTSSLAGTSFLTNQMKITQKDNLKFYLDLTDDSILISGDSSEGCKVITDVNFLSGIVNQTYKLTGTIFEDNLTMDQIQHYQNKIFIYTTTKPSIMVKFFQLKEDGFIKVLHQIECSSDTIEAKLMIPFGNKVMLYTKQEADKTITSTITDLATDKCLYKTNSIKSVMPEQQTIFLNWNLKEVIRTKTGSSNSLDISMHYIGQRKKVLDLKEISRMSALKHFSRNELSSYILPYSIRREMALQ</sequence>
<dbReference type="EnsemblMetazoa" id="CLYHEMT003056.1">
    <property type="protein sequence ID" value="CLYHEMP003056.1"/>
    <property type="gene ID" value="CLYHEMG003056"/>
</dbReference>
<accession>A0A7M5TX75</accession>
<name>A0A7M5TX75_9CNID</name>
<proteinExistence type="predicted"/>
<evidence type="ECO:0000313" key="1">
    <source>
        <dbReference type="EnsemblMetazoa" id="CLYHEMP003056.1"/>
    </source>
</evidence>
<evidence type="ECO:0000313" key="2">
    <source>
        <dbReference type="Proteomes" id="UP000594262"/>
    </source>
</evidence>
<keyword evidence="2" id="KW-1185">Reference proteome</keyword>
<dbReference type="AlphaFoldDB" id="A0A7M5TX75"/>
<reference evidence="1" key="1">
    <citation type="submission" date="2021-01" db="UniProtKB">
        <authorList>
            <consortium name="EnsemblMetazoa"/>
        </authorList>
    </citation>
    <scope>IDENTIFICATION</scope>
</reference>
<protein>
    <submittedName>
        <fullName evidence="1">Uncharacterized protein</fullName>
    </submittedName>
</protein>
<organism evidence="1 2">
    <name type="scientific">Clytia hemisphaerica</name>
    <dbReference type="NCBI Taxonomy" id="252671"/>
    <lineage>
        <taxon>Eukaryota</taxon>
        <taxon>Metazoa</taxon>
        <taxon>Cnidaria</taxon>
        <taxon>Hydrozoa</taxon>
        <taxon>Hydroidolina</taxon>
        <taxon>Leptothecata</taxon>
        <taxon>Obeliida</taxon>
        <taxon>Clytiidae</taxon>
        <taxon>Clytia</taxon>
    </lineage>
</organism>